<dbReference type="Gene3D" id="2.30.30.320">
    <property type="entry name" value="DUF1653-like domain"/>
    <property type="match status" value="1"/>
</dbReference>
<proteinExistence type="predicted"/>
<protein>
    <submittedName>
        <fullName evidence="2">Box-like protein</fullName>
    </submittedName>
</protein>
<feature type="domain" description="DUF1653" evidence="1">
    <location>
        <begin position="6"/>
        <end position="66"/>
    </location>
</feature>
<dbReference type="EMBL" id="LBMM01028106">
    <property type="protein sequence ID" value="KMQ82127.1"/>
    <property type="molecule type" value="Genomic_DNA"/>
</dbReference>
<gene>
    <name evidence="2" type="ORF">RF55_24081</name>
</gene>
<dbReference type="Pfam" id="PF07866">
    <property type="entry name" value="DUF1653"/>
    <property type="match status" value="1"/>
</dbReference>
<organism evidence="2 3">
    <name type="scientific">Lasius niger</name>
    <name type="common">Black garden ant</name>
    <dbReference type="NCBI Taxonomy" id="67767"/>
    <lineage>
        <taxon>Eukaryota</taxon>
        <taxon>Metazoa</taxon>
        <taxon>Ecdysozoa</taxon>
        <taxon>Arthropoda</taxon>
        <taxon>Hexapoda</taxon>
        <taxon>Insecta</taxon>
        <taxon>Pterygota</taxon>
        <taxon>Neoptera</taxon>
        <taxon>Endopterygota</taxon>
        <taxon>Hymenoptera</taxon>
        <taxon>Apocrita</taxon>
        <taxon>Aculeata</taxon>
        <taxon>Formicoidea</taxon>
        <taxon>Formicidae</taxon>
        <taxon>Formicinae</taxon>
        <taxon>Lasius</taxon>
        <taxon>Lasius</taxon>
    </lineage>
</organism>
<evidence type="ECO:0000313" key="2">
    <source>
        <dbReference type="EMBL" id="KMQ82127.1"/>
    </source>
</evidence>
<keyword evidence="3" id="KW-1185">Reference proteome</keyword>
<accession>A0A0J7JVG8</accession>
<dbReference type="InterPro" id="IPR023387">
    <property type="entry name" value="DUF1653-like_dom"/>
</dbReference>
<evidence type="ECO:0000313" key="3">
    <source>
        <dbReference type="Proteomes" id="UP000036403"/>
    </source>
</evidence>
<dbReference type="Proteomes" id="UP000036403">
    <property type="component" value="Unassembled WGS sequence"/>
</dbReference>
<dbReference type="PaxDb" id="67767-A0A0J7JVG8"/>
<reference evidence="2 3" key="1">
    <citation type="submission" date="2015-04" db="EMBL/GenBank/DDBJ databases">
        <title>Lasius niger genome sequencing.</title>
        <authorList>
            <person name="Konorov E.A."/>
            <person name="Nikitin M.A."/>
            <person name="Kirill M.V."/>
            <person name="Chang P."/>
        </authorList>
    </citation>
    <scope>NUCLEOTIDE SEQUENCE [LARGE SCALE GENOMIC DNA]</scope>
    <source>
        <tissue evidence="2">Whole</tissue>
    </source>
</reference>
<comment type="caution">
    <text evidence="2">The sequence shown here is derived from an EMBL/GenBank/DDBJ whole genome shotgun (WGS) entry which is preliminary data.</text>
</comment>
<dbReference type="InterPro" id="IPR037135">
    <property type="entry name" value="DUF1653-like_dom_sf"/>
</dbReference>
<name>A0A0J7JVG8_LASNI</name>
<evidence type="ECO:0000259" key="1">
    <source>
        <dbReference type="Pfam" id="PF07866"/>
    </source>
</evidence>
<dbReference type="AlphaFoldDB" id="A0A0J7JVG8"/>
<sequence length="84" mass="9540">MTFPTGLYRHYKGQHYRVLGCARHSETEELLVIYQALYGDAGVWVRPASMFSETVQVAGQMRPRFELLRTEPGLECLPPLALDA</sequence>